<dbReference type="InterPro" id="IPR000086">
    <property type="entry name" value="NUDIX_hydrolase_dom"/>
</dbReference>
<sequence length="203" mass="22446">MTTVRDDRQALRDLVAGLVPIDEREAADRDDVLAWIDAGAELYRQVPPDVPSKHLVTYFLPYDAWTGRVFLVEHRKARRLLPPGGHVEPGELPWATVAREADEELQAVAVPHPLWPGGRTLFVTVTQTVGSHVHTDVTLWFPIALDPGQSITPDAGEFAGWGWYTCAEVMAWRAERTDPHLARFLTKLGLLRTATSGGSAHDG</sequence>
<dbReference type="SUPFAM" id="SSF55811">
    <property type="entry name" value="Nudix"/>
    <property type="match status" value="1"/>
</dbReference>
<name>A0ABP5TNZ6_9ACTN</name>
<dbReference type="InterPro" id="IPR015797">
    <property type="entry name" value="NUDIX_hydrolase-like_dom_sf"/>
</dbReference>
<dbReference type="Gene3D" id="3.90.79.10">
    <property type="entry name" value="Nucleoside Triphosphate Pyrophosphohydrolase"/>
    <property type="match status" value="1"/>
</dbReference>
<dbReference type="PANTHER" id="PTHR21340:SF0">
    <property type="entry name" value="BIS(5'-NUCLEOSYL)-TETRAPHOSPHATASE [ASYMMETRICAL]"/>
    <property type="match status" value="1"/>
</dbReference>
<dbReference type="RefSeq" id="WP_344614802.1">
    <property type="nucleotide sequence ID" value="NZ_BAAARV010000036.1"/>
</dbReference>
<evidence type="ECO:0000313" key="3">
    <source>
        <dbReference type="EMBL" id="GAA2356078.1"/>
    </source>
</evidence>
<organism evidence="3 4">
    <name type="scientific">Dactylosporangium salmoneum</name>
    <dbReference type="NCBI Taxonomy" id="53361"/>
    <lineage>
        <taxon>Bacteria</taxon>
        <taxon>Bacillati</taxon>
        <taxon>Actinomycetota</taxon>
        <taxon>Actinomycetes</taxon>
        <taxon>Micromonosporales</taxon>
        <taxon>Micromonosporaceae</taxon>
        <taxon>Dactylosporangium</taxon>
    </lineage>
</organism>
<feature type="domain" description="Nudix hydrolase" evidence="2">
    <location>
        <begin position="52"/>
        <end position="187"/>
    </location>
</feature>
<accession>A0ABP5TNZ6</accession>
<evidence type="ECO:0000259" key="2">
    <source>
        <dbReference type="PROSITE" id="PS51462"/>
    </source>
</evidence>
<keyword evidence="1" id="KW-0378">Hydrolase</keyword>
<dbReference type="PROSITE" id="PS51462">
    <property type="entry name" value="NUDIX"/>
    <property type="match status" value="1"/>
</dbReference>
<dbReference type="Pfam" id="PF00293">
    <property type="entry name" value="NUDIX"/>
    <property type="match status" value="1"/>
</dbReference>
<gene>
    <name evidence="3" type="ORF">GCM10010170_048800</name>
</gene>
<keyword evidence="4" id="KW-1185">Reference proteome</keyword>
<dbReference type="Proteomes" id="UP001501444">
    <property type="component" value="Unassembled WGS sequence"/>
</dbReference>
<dbReference type="InterPro" id="IPR051325">
    <property type="entry name" value="Nudix_hydrolase_domain"/>
</dbReference>
<dbReference type="PANTHER" id="PTHR21340">
    <property type="entry name" value="DIADENOSINE 5,5-P1,P4-TETRAPHOSPHATE PYROPHOSPHOHYDROLASE MUTT"/>
    <property type="match status" value="1"/>
</dbReference>
<proteinExistence type="predicted"/>
<dbReference type="EMBL" id="BAAARV010000036">
    <property type="protein sequence ID" value="GAA2356078.1"/>
    <property type="molecule type" value="Genomic_DNA"/>
</dbReference>
<evidence type="ECO:0000256" key="1">
    <source>
        <dbReference type="ARBA" id="ARBA00022801"/>
    </source>
</evidence>
<evidence type="ECO:0000313" key="4">
    <source>
        <dbReference type="Proteomes" id="UP001501444"/>
    </source>
</evidence>
<comment type="caution">
    <text evidence="3">The sequence shown here is derived from an EMBL/GenBank/DDBJ whole genome shotgun (WGS) entry which is preliminary data.</text>
</comment>
<protein>
    <recommendedName>
        <fullName evidence="2">Nudix hydrolase domain-containing protein</fullName>
    </recommendedName>
</protein>
<reference evidence="4" key="1">
    <citation type="journal article" date="2019" name="Int. J. Syst. Evol. Microbiol.">
        <title>The Global Catalogue of Microorganisms (GCM) 10K type strain sequencing project: providing services to taxonomists for standard genome sequencing and annotation.</title>
        <authorList>
            <consortium name="The Broad Institute Genomics Platform"/>
            <consortium name="The Broad Institute Genome Sequencing Center for Infectious Disease"/>
            <person name="Wu L."/>
            <person name="Ma J."/>
        </authorList>
    </citation>
    <scope>NUCLEOTIDE SEQUENCE [LARGE SCALE GENOMIC DNA]</scope>
    <source>
        <strain evidence="4">JCM 3272</strain>
    </source>
</reference>